<dbReference type="AlphaFoldDB" id="A0A0V1FX08"/>
<evidence type="ECO:0000256" key="1">
    <source>
        <dbReference type="SAM" id="Phobius"/>
    </source>
</evidence>
<sequence>MVSKFRKVSDFALESIFLTFDNIKNDDKKKQSNIAKLKSKVKKYFCHIFGISFYVFVLVFISCRLKLSVLL</sequence>
<evidence type="ECO:0000313" key="2">
    <source>
        <dbReference type="EMBL" id="KRY90583.1"/>
    </source>
</evidence>
<protein>
    <submittedName>
        <fullName evidence="2">Uncharacterized protein</fullName>
    </submittedName>
</protein>
<keyword evidence="1" id="KW-0812">Transmembrane</keyword>
<dbReference type="Proteomes" id="UP000054995">
    <property type="component" value="Unassembled WGS sequence"/>
</dbReference>
<name>A0A0V1FX08_TRIPS</name>
<accession>A0A0V1FX08</accession>
<reference evidence="2 3" key="1">
    <citation type="submission" date="2015-01" db="EMBL/GenBank/DDBJ databases">
        <title>Evolution of Trichinella species and genotypes.</title>
        <authorList>
            <person name="Korhonen P.K."/>
            <person name="Edoardo P."/>
            <person name="Giuseppe L.R."/>
            <person name="Gasser R.B."/>
        </authorList>
    </citation>
    <scope>NUCLEOTIDE SEQUENCE [LARGE SCALE GENOMIC DNA]</scope>
    <source>
        <strain evidence="2">ISS470</strain>
    </source>
</reference>
<gene>
    <name evidence="2" type="ORF">T4D_2040</name>
</gene>
<keyword evidence="1" id="KW-1133">Transmembrane helix</keyword>
<organism evidence="2 3">
    <name type="scientific">Trichinella pseudospiralis</name>
    <name type="common">Parasitic roundworm</name>
    <dbReference type="NCBI Taxonomy" id="6337"/>
    <lineage>
        <taxon>Eukaryota</taxon>
        <taxon>Metazoa</taxon>
        <taxon>Ecdysozoa</taxon>
        <taxon>Nematoda</taxon>
        <taxon>Enoplea</taxon>
        <taxon>Dorylaimia</taxon>
        <taxon>Trichinellida</taxon>
        <taxon>Trichinellidae</taxon>
        <taxon>Trichinella</taxon>
    </lineage>
</organism>
<keyword evidence="3" id="KW-1185">Reference proteome</keyword>
<comment type="caution">
    <text evidence="2">The sequence shown here is derived from an EMBL/GenBank/DDBJ whole genome shotgun (WGS) entry which is preliminary data.</text>
</comment>
<dbReference type="EMBL" id="JYDT01000020">
    <property type="protein sequence ID" value="KRY90583.1"/>
    <property type="molecule type" value="Genomic_DNA"/>
</dbReference>
<keyword evidence="1" id="KW-0472">Membrane</keyword>
<proteinExistence type="predicted"/>
<evidence type="ECO:0000313" key="3">
    <source>
        <dbReference type="Proteomes" id="UP000054995"/>
    </source>
</evidence>
<feature type="transmembrane region" description="Helical" evidence="1">
    <location>
        <begin position="44"/>
        <end position="67"/>
    </location>
</feature>